<dbReference type="InterPro" id="IPR001647">
    <property type="entry name" value="HTH_TetR"/>
</dbReference>
<protein>
    <submittedName>
        <fullName evidence="6">TetR/AcrR family transcriptional regulator C-terminal domain-containing protein</fullName>
    </submittedName>
</protein>
<dbReference type="Gene3D" id="1.10.10.60">
    <property type="entry name" value="Homeodomain-like"/>
    <property type="match status" value="1"/>
</dbReference>
<evidence type="ECO:0000313" key="6">
    <source>
        <dbReference type="EMBL" id="GAA1849912.1"/>
    </source>
</evidence>
<dbReference type="PRINTS" id="PR00455">
    <property type="entry name" value="HTHTETR"/>
</dbReference>
<reference evidence="6 7" key="1">
    <citation type="journal article" date="2019" name="Int. J. Syst. Evol. Microbiol.">
        <title>The Global Catalogue of Microorganisms (GCM) 10K type strain sequencing project: providing services to taxonomists for standard genome sequencing and annotation.</title>
        <authorList>
            <consortium name="The Broad Institute Genomics Platform"/>
            <consortium name="The Broad Institute Genome Sequencing Center for Infectious Disease"/>
            <person name="Wu L."/>
            <person name="Ma J."/>
        </authorList>
    </citation>
    <scope>NUCLEOTIDE SEQUENCE [LARGE SCALE GENOMIC DNA]</scope>
    <source>
        <strain evidence="6 7">JCM 16009</strain>
    </source>
</reference>
<proteinExistence type="predicted"/>
<keyword evidence="2 4" id="KW-0238">DNA-binding</keyword>
<evidence type="ECO:0000256" key="4">
    <source>
        <dbReference type="PROSITE-ProRule" id="PRU00335"/>
    </source>
</evidence>
<dbReference type="InterPro" id="IPR023772">
    <property type="entry name" value="DNA-bd_HTH_TetR-type_CS"/>
</dbReference>
<evidence type="ECO:0000256" key="1">
    <source>
        <dbReference type="ARBA" id="ARBA00023015"/>
    </source>
</evidence>
<dbReference type="InterPro" id="IPR050109">
    <property type="entry name" value="HTH-type_TetR-like_transc_reg"/>
</dbReference>
<comment type="caution">
    <text evidence="6">The sequence shown here is derived from an EMBL/GenBank/DDBJ whole genome shotgun (WGS) entry which is preliminary data.</text>
</comment>
<organism evidence="6 7">
    <name type="scientific">Pseudonocardia ailaonensis</name>
    <dbReference type="NCBI Taxonomy" id="367279"/>
    <lineage>
        <taxon>Bacteria</taxon>
        <taxon>Bacillati</taxon>
        <taxon>Actinomycetota</taxon>
        <taxon>Actinomycetes</taxon>
        <taxon>Pseudonocardiales</taxon>
        <taxon>Pseudonocardiaceae</taxon>
        <taxon>Pseudonocardia</taxon>
    </lineage>
</organism>
<evidence type="ECO:0000256" key="2">
    <source>
        <dbReference type="ARBA" id="ARBA00023125"/>
    </source>
</evidence>
<dbReference type="InterPro" id="IPR009057">
    <property type="entry name" value="Homeodomain-like_sf"/>
</dbReference>
<dbReference type="PANTHER" id="PTHR30055:SF151">
    <property type="entry name" value="TRANSCRIPTIONAL REGULATORY PROTEIN"/>
    <property type="match status" value="1"/>
</dbReference>
<gene>
    <name evidence="6" type="ORF">GCM10009836_32060</name>
</gene>
<dbReference type="Pfam" id="PF02909">
    <property type="entry name" value="TetR_C_1"/>
    <property type="match status" value="1"/>
</dbReference>
<feature type="domain" description="HTH tetR-type" evidence="5">
    <location>
        <begin position="2"/>
        <end position="62"/>
    </location>
</feature>
<sequence>MSLSRAQVVDAAYAVLGEQGLAGTSMRRVATELGVQPGALYYHVPSKQDLLTEVAVRILAAGPVSGVDPRQAAHDLRAALLRVRDGAEVVSFVRAFRPEALEPLHALPGLFGGLPPGRAQWAARTLVHYVLGFVAEEQNRDELVRSTIVADEPMRATESEEAFRFGVDAIVEGLTVLGA</sequence>
<dbReference type="InterPro" id="IPR004111">
    <property type="entry name" value="Repressor_TetR_C"/>
</dbReference>
<name>A0ABN2N2L9_9PSEU</name>
<dbReference type="Proteomes" id="UP001500449">
    <property type="component" value="Unassembled WGS sequence"/>
</dbReference>
<dbReference type="PROSITE" id="PS50977">
    <property type="entry name" value="HTH_TETR_2"/>
    <property type="match status" value="1"/>
</dbReference>
<dbReference type="InterPro" id="IPR036271">
    <property type="entry name" value="Tet_transcr_reg_TetR-rel_C_sf"/>
</dbReference>
<evidence type="ECO:0000256" key="3">
    <source>
        <dbReference type="ARBA" id="ARBA00023163"/>
    </source>
</evidence>
<keyword evidence="3" id="KW-0804">Transcription</keyword>
<dbReference type="Gene3D" id="1.10.357.10">
    <property type="entry name" value="Tetracycline Repressor, domain 2"/>
    <property type="match status" value="1"/>
</dbReference>
<keyword evidence="1" id="KW-0805">Transcription regulation</keyword>
<dbReference type="PANTHER" id="PTHR30055">
    <property type="entry name" value="HTH-TYPE TRANSCRIPTIONAL REGULATOR RUTR"/>
    <property type="match status" value="1"/>
</dbReference>
<dbReference type="RefSeq" id="WP_344417304.1">
    <property type="nucleotide sequence ID" value="NZ_BAAAQK010000009.1"/>
</dbReference>
<dbReference type="SUPFAM" id="SSF46689">
    <property type="entry name" value="Homeodomain-like"/>
    <property type="match status" value="1"/>
</dbReference>
<accession>A0ABN2N2L9</accession>
<evidence type="ECO:0000313" key="7">
    <source>
        <dbReference type="Proteomes" id="UP001500449"/>
    </source>
</evidence>
<feature type="DNA-binding region" description="H-T-H motif" evidence="4">
    <location>
        <begin position="25"/>
        <end position="44"/>
    </location>
</feature>
<dbReference type="SUPFAM" id="SSF48498">
    <property type="entry name" value="Tetracyclin repressor-like, C-terminal domain"/>
    <property type="match status" value="1"/>
</dbReference>
<evidence type="ECO:0000259" key="5">
    <source>
        <dbReference type="PROSITE" id="PS50977"/>
    </source>
</evidence>
<dbReference type="Pfam" id="PF00440">
    <property type="entry name" value="TetR_N"/>
    <property type="match status" value="1"/>
</dbReference>
<keyword evidence="7" id="KW-1185">Reference proteome</keyword>
<dbReference type="EMBL" id="BAAAQK010000009">
    <property type="protein sequence ID" value="GAA1849912.1"/>
    <property type="molecule type" value="Genomic_DNA"/>
</dbReference>
<dbReference type="PROSITE" id="PS01081">
    <property type="entry name" value="HTH_TETR_1"/>
    <property type="match status" value="1"/>
</dbReference>